<evidence type="ECO:0000256" key="2">
    <source>
        <dbReference type="ARBA" id="ARBA00023136"/>
    </source>
</evidence>
<dbReference type="Proteomes" id="UP001417504">
    <property type="component" value="Unassembled WGS sequence"/>
</dbReference>
<dbReference type="PANTHER" id="PTHR31234:SF68">
    <property type="entry name" value="EXPRESSED PROTEIN"/>
    <property type="match status" value="1"/>
</dbReference>
<keyword evidence="6" id="KW-1185">Reference proteome</keyword>
<gene>
    <name evidence="5" type="ORF">Sjap_018730</name>
</gene>
<evidence type="ECO:0000256" key="4">
    <source>
        <dbReference type="SAM" id="Phobius"/>
    </source>
</evidence>
<keyword evidence="2 4" id="KW-0472">Membrane</keyword>
<dbReference type="GO" id="GO:0005886">
    <property type="term" value="C:plasma membrane"/>
    <property type="evidence" value="ECO:0007669"/>
    <property type="project" value="TreeGrafter"/>
</dbReference>
<dbReference type="EMBL" id="JBBNAE010000007">
    <property type="protein sequence ID" value="KAK9110670.1"/>
    <property type="molecule type" value="Genomic_DNA"/>
</dbReference>
<feature type="transmembrane region" description="Helical" evidence="4">
    <location>
        <begin position="78"/>
        <end position="100"/>
    </location>
</feature>
<evidence type="ECO:0000313" key="6">
    <source>
        <dbReference type="Proteomes" id="UP001417504"/>
    </source>
</evidence>
<proteinExistence type="predicted"/>
<protein>
    <recommendedName>
        <fullName evidence="7">Late embryogenesis abundant protein LEA-2 subgroup domain-containing protein</fullName>
    </recommendedName>
</protein>
<dbReference type="AlphaFoldDB" id="A0AAP0I8N4"/>
<dbReference type="InterPro" id="IPR044839">
    <property type="entry name" value="NDR1-like"/>
</dbReference>
<reference evidence="5 6" key="1">
    <citation type="submission" date="2024-01" db="EMBL/GenBank/DDBJ databases">
        <title>Genome assemblies of Stephania.</title>
        <authorList>
            <person name="Yang L."/>
        </authorList>
    </citation>
    <scope>NUCLEOTIDE SEQUENCE [LARGE SCALE GENOMIC DNA]</scope>
    <source>
        <strain evidence="5">QJT</strain>
        <tissue evidence="5">Leaf</tissue>
    </source>
</reference>
<evidence type="ECO:0008006" key="7">
    <source>
        <dbReference type="Google" id="ProtNLM"/>
    </source>
</evidence>
<evidence type="ECO:0000256" key="3">
    <source>
        <dbReference type="SAM" id="MobiDB-lite"/>
    </source>
</evidence>
<evidence type="ECO:0000313" key="5">
    <source>
        <dbReference type="EMBL" id="KAK9110670.1"/>
    </source>
</evidence>
<dbReference type="PANTHER" id="PTHR31234">
    <property type="entry name" value="LATE EMBRYOGENESIS ABUNDANT (LEA) HYDROXYPROLINE-RICH GLYCOPROTEIN FAMILY"/>
    <property type="match status" value="1"/>
</dbReference>
<organism evidence="5 6">
    <name type="scientific">Stephania japonica</name>
    <dbReference type="NCBI Taxonomy" id="461633"/>
    <lineage>
        <taxon>Eukaryota</taxon>
        <taxon>Viridiplantae</taxon>
        <taxon>Streptophyta</taxon>
        <taxon>Embryophyta</taxon>
        <taxon>Tracheophyta</taxon>
        <taxon>Spermatophyta</taxon>
        <taxon>Magnoliopsida</taxon>
        <taxon>Ranunculales</taxon>
        <taxon>Menispermaceae</taxon>
        <taxon>Menispermoideae</taxon>
        <taxon>Cissampelideae</taxon>
        <taxon>Stephania</taxon>
    </lineage>
</organism>
<sequence length="254" mass="27712">MEEKMPSPPSGDGKDESQADASAISVATTSAALVLRSGTYLVQLPKDQIYRIPPPENAVIADSLRNHSFKRRKSCRIVLQWIVISVILVGIILTACSVVFSATLKPKNPTFHIEHFHVKNSSSSSSHRFGDMVEYDIGMRSENPNVVWGVDYQDGGRALLSFHKKEIAKGKPSAFSQGSKNSVAFRLVLNGSLRSLENSLTPNAILKLSATLPGRLKFVLLKAWSMNMSISCNLKVNSLAEGAKMLSQVCQVVV</sequence>
<feature type="region of interest" description="Disordered" evidence="3">
    <location>
        <begin position="1"/>
        <end position="21"/>
    </location>
</feature>
<keyword evidence="4" id="KW-0812">Transmembrane</keyword>
<accession>A0AAP0I8N4</accession>
<comment type="subcellular location">
    <subcellularLocation>
        <location evidence="1">Membrane</location>
    </subcellularLocation>
</comment>
<evidence type="ECO:0000256" key="1">
    <source>
        <dbReference type="ARBA" id="ARBA00004370"/>
    </source>
</evidence>
<dbReference type="GO" id="GO:0098542">
    <property type="term" value="P:defense response to other organism"/>
    <property type="evidence" value="ECO:0007669"/>
    <property type="project" value="InterPro"/>
</dbReference>
<keyword evidence="4" id="KW-1133">Transmembrane helix</keyword>
<name>A0AAP0I8N4_9MAGN</name>
<comment type="caution">
    <text evidence="5">The sequence shown here is derived from an EMBL/GenBank/DDBJ whole genome shotgun (WGS) entry which is preliminary data.</text>
</comment>